<evidence type="ECO:0000313" key="2">
    <source>
        <dbReference type="EMBL" id="KAK6540684.1"/>
    </source>
</evidence>
<gene>
    <name evidence="2" type="ORF">TWF694_008077</name>
</gene>
<accession>A0AAV9XF02</accession>
<evidence type="ECO:0008006" key="4">
    <source>
        <dbReference type="Google" id="ProtNLM"/>
    </source>
</evidence>
<evidence type="ECO:0000313" key="3">
    <source>
        <dbReference type="Proteomes" id="UP001365542"/>
    </source>
</evidence>
<reference evidence="2 3" key="1">
    <citation type="submission" date="2019-10" db="EMBL/GenBank/DDBJ databases">
        <authorList>
            <person name="Palmer J.M."/>
        </authorList>
    </citation>
    <scope>NUCLEOTIDE SEQUENCE [LARGE SCALE GENOMIC DNA]</scope>
    <source>
        <strain evidence="2 3">TWF694</strain>
    </source>
</reference>
<keyword evidence="3" id="KW-1185">Reference proteome</keyword>
<feature type="region of interest" description="Disordered" evidence="1">
    <location>
        <begin position="882"/>
        <end position="926"/>
    </location>
</feature>
<evidence type="ECO:0000256" key="1">
    <source>
        <dbReference type="SAM" id="MobiDB-lite"/>
    </source>
</evidence>
<comment type="caution">
    <text evidence="2">The sequence shown here is derived from an EMBL/GenBank/DDBJ whole genome shotgun (WGS) entry which is preliminary data.</text>
</comment>
<dbReference type="Proteomes" id="UP001365542">
    <property type="component" value="Unassembled WGS sequence"/>
</dbReference>
<organism evidence="2 3">
    <name type="scientific">Orbilia ellipsospora</name>
    <dbReference type="NCBI Taxonomy" id="2528407"/>
    <lineage>
        <taxon>Eukaryota</taxon>
        <taxon>Fungi</taxon>
        <taxon>Dikarya</taxon>
        <taxon>Ascomycota</taxon>
        <taxon>Pezizomycotina</taxon>
        <taxon>Orbiliomycetes</taxon>
        <taxon>Orbiliales</taxon>
        <taxon>Orbiliaceae</taxon>
        <taxon>Orbilia</taxon>
    </lineage>
</organism>
<dbReference type="EMBL" id="JAVHJO010000004">
    <property type="protein sequence ID" value="KAK6540684.1"/>
    <property type="molecule type" value="Genomic_DNA"/>
</dbReference>
<sequence>MTALPASRPLTRLAQTALIRTNGSSSPLICSRCQALASDHHSQSTRGVASSSSSSPSPSSVFSTSRGPPPQKYGQKKNMNVVWGTKKHFPKVQQRPGKRQRLIEAGRKGQSIGAPQLSPDELKNVYAPELFVFRSDVTAGNLAHAMQSLNNLIELEVLSPTDTHNLAQAIHQAYRSKRSEKETIINHLKTAIEHIKAGHLPTHYLAHVHILSTFKEAEEFADGNEYWEWLRGKGLEYLDARVFGAVIEFLAYQGAPLQDLENLYSIALEKFAKVEDAGGGMQPRATRLMLVQGIISARILAGQWKSAYEAFDLCARLHPTQVPSRIYELFVFNRPIRESYLVYLMACRAGTKMSGKALVYVITNWWKATNDIAGILQLTLAQMAIGGRLAMEVMGKIIYGLLGRLPEAPEPPAPLHTLVKQELESGGVAAAPTEEEVAEREAWVEWERKMEEYQVAVNPMFGSIRRVIEIFRALNVEPDVSTYCNIISQAARRHLRPIVAGAIREVDSMVRSGRGQMDEGSWRVFLGAYGSLADQEGVKKTWQSLTLWRRTYLKNKKGVTNGRTWVGGLEDRAHELISWKAFIRACFQANLKPYVLEQLQTFEHEFDKALIKDIRLELHRCEGRLQKIKREEAEMLHEAVSEGKDSMATASTVDSSFQKFTQSIPQTDYEALKVEAENYDRILDSMETVIKSPVAYDFSTLNMDLGLLGVPEMTEEDARELKTVYDHFQNNMPRNPFMTASHDPKSDLAGIQRSLAVQTEGAWGNERSVTGYTINQLRFENWLSINRLLFLAERGPDYKGSHLGAKGVTHGSTRREAKAKAAIAKVEGLQGRDWEEEVINIRWMFVGGGHGTGIQPEAKVSIPIEEATKVDVSAAEVLTPTAETVEPEITSEKTAEPEVKATVSIESEGVEPGKAPIDASKESSSV</sequence>
<dbReference type="AlphaFoldDB" id="A0AAV9XF02"/>
<feature type="compositionally biased region" description="Basic and acidic residues" evidence="1">
    <location>
        <begin position="890"/>
        <end position="899"/>
    </location>
</feature>
<proteinExistence type="predicted"/>
<protein>
    <recommendedName>
        <fullName evidence="4">Pentatricopeptide repeat protein</fullName>
    </recommendedName>
</protein>
<name>A0AAV9XF02_9PEZI</name>
<feature type="compositionally biased region" description="Low complexity" evidence="1">
    <location>
        <begin position="44"/>
        <end position="66"/>
    </location>
</feature>
<feature type="region of interest" description="Disordered" evidence="1">
    <location>
        <begin position="40"/>
        <end position="76"/>
    </location>
</feature>